<dbReference type="AlphaFoldDB" id="A0A6P1YE62"/>
<dbReference type="KEGG" id="cazo:G3A45_07190"/>
<proteinExistence type="predicted"/>
<gene>
    <name evidence="3" type="primary">cas8a1</name>
    <name evidence="3" type="ORF">G3A45_07190</name>
</gene>
<keyword evidence="1" id="KW-0175">Coiled coil</keyword>
<protein>
    <submittedName>
        <fullName evidence="3">Type I-B CRISPR-associated protein Cas8b1/Cst1</fullName>
    </submittedName>
</protein>
<feature type="domain" description="CRISPR-associated protein CXXC-CXXC" evidence="2">
    <location>
        <begin position="224"/>
        <end position="290"/>
    </location>
</feature>
<feature type="coiled-coil region" evidence="1">
    <location>
        <begin position="118"/>
        <end position="145"/>
    </location>
</feature>
<organism evidence="3 4">
    <name type="scientific">Caloranaerobacter azorensis</name>
    <dbReference type="NCBI Taxonomy" id="116090"/>
    <lineage>
        <taxon>Bacteria</taxon>
        <taxon>Bacillati</taxon>
        <taxon>Bacillota</taxon>
        <taxon>Tissierellia</taxon>
        <taxon>Tissierellales</taxon>
        <taxon>Thermohalobacteraceae</taxon>
        <taxon>Caloranaerobacter</taxon>
    </lineage>
</organism>
<reference evidence="3 4" key="1">
    <citation type="submission" date="2020-02" db="EMBL/GenBank/DDBJ databases">
        <title>Thermophilic hydrogen producing bacteria, Caloranaerobacter azorensis.</title>
        <authorList>
            <person name="Baek K."/>
        </authorList>
    </citation>
    <scope>NUCLEOTIDE SEQUENCE [LARGE SCALE GENOMIC DNA]</scope>
    <source>
        <strain evidence="3 4">T3-1</strain>
    </source>
</reference>
<dbReference type="InterPro" id="IPR010180">
    <property type="entry name" value="CRISPR-assoc_prot_CXXC-CXXC"/>
</dbReference>
<evidence type="ECO:0000256" key="1">
    <source>
        <dbReference type="SAM" id="Coils"/>
    </source>
</evidence>
<evidence type="ECO:0000313" key="3">
    <source>
        <dbReference type="EMBL" id="QIB27088.1"/>
    </source>
</evidence>
<dbReference type="EMBL" id="CP048617">
    <property type="protein sequence ID" value="QIB27088.1"/>
    <property type="molecule type" value="Genomic_DNA"/>
</dbReference>
<sequence length="567" mass="66639">MREISRIRLELSDWLYNAGIVGIANILEHSGKKFEKKSNYIEFDEELLENFEEMYFKYFIDKYLKFTSWYKIVSFEDYIINFNEGEITEKDIEKINNHIEYTKKKLTSSSYKSGYSIIKSSKIDLLKEEKKLKKIKKNKKQTIKDIIPNIKEQLDVISDIIDFLKADEVKRVILAKNIIYDVIAKFIKDVSFLHKNANKNDMYEEYKNYFINSIIEYINNEDNSNSNYNCFNCNRKISKLSKPASYDLTWINKIGVDMSRKTSHFWNFYGDAFVCPICNLVYSCIPAGFTVVRDRGLFINQNSDVKTLISINNIVIDHNTRFEELEEKSYYAVSENLKQSVVENMEKEIDNIQIVKLDSNNDRRPYTFNVLSKNKLKIIYENKKLLRYLVNSYVKTDTGDYINVYSEVIKRLYDNKNQFDLINKLLYLNINDNFSKISNIKIIIKINNDYLGGIMKGKMISYNTIDKLQQFGFELKKAYEAKNSKNKISGISYRLLNALKTKNTDKFMDTLINAYMYLNKEIPSEFIEGLKDEDRFQTLGYSFLLGLQGESGKKELDKENEGDEING</sequence>
<dbReference type="NCBIfam" id="TIGR01908">
    <property type="entry name" value="cas_CXXC_CXXC"/>
    <property type="match status" value="1"/>
</dbReference>
<accession>A0A6P1YE62</accession>
<dbReference type="Proteomes" id="UP000464452">
    <property type="component" value="Chromosome"/>
</dbReference>
<evidence type="ECO:0000313" key="4">
    <source>
        <dbReference type="Proteomes" id="UP000464452"/>
    </source>
</evidence>
<dbReference type="InterPro" id="IPR019121">
    <property type="entry name" value="CRISPR-assoc_CXXC-CXXC_dom"/>
</dbReference>
<name>A0A6P1YE62_9FIRM</name>
<evidence type="ECO:0000259" key="2">
    <source>
        <dbReference type="Pfam" id="PF09706"/>
    </source>
</evidence>
<dbReference type="RefSeq" id="WP_163235006.1">
    <property type="nucleotide sequence ID" value="NZ_CP048617.1"/>
</dbReference>
<dbReference type="Pfam" id="PF09706">
    <property type="entry name" value="Cas_CXXC_CXXC"/>
    <property type="match status" value="1"/>
</dbReference>